<gene>
    <name evidence="4" type="ORF">OSB1V03_LOCUS6158</name>
</gene>
<reference evidence="4" key="1">
    <citation type="submission" date="2020-11" db="EMBL/GenBank/DDBJ databases">
        <authorList>
            <person name="Tran Van P."/>
        </authorList>
    </citation>
    <scope>NUCLEOTIDE SEQUENCE</scope>
</reference>
<dbReference type="Gene3D" id="1.10.132.130">
    <property type="match status" value="2"/>
</dbReference>
<sequence length="870" mass="98099">MKTSLILSFLFIVVNCLPKPGAQEFTGKRWVVLCAGGAGWNNYPFQASIYHAYHIFINHGIPADNIIVMHPDDLASSKHNPTPGIVVNQVNGTDVYHDVPKHYIGDEVTPKNFLGVLRGDPELKAAGKLVVDSGPNDHIFIFFMGHGSVESIDFPRGTLFAKDLINELKGMHHAQRYAKLLFYLEAIDSGSMFEKLLPADINVYAVTSSKPDQASWACCYDTSRKAYVGGHFSQHWYADNEISDVNIETIDQQFLYISLHNKIDIQNNTFEEAQHYGNLTIGQLTLSEFFGPKKQSYNPQITRIYNGQCKYVDQRDIAIHLTEQNIMQSRDNVEKLRYTRELGHILNGRRYADKHVISLLDAIKPLTGLWATDALSGRHQLNNRDCYKKFVETFSDRCFNLSKNPYLYGKLNAFVNVCESLTDTTGEELALNLMTRYSVNAVPKPEAKEFTGKRWAVLCAAAGGYGINYAFPASVYHAYHLLLNHGIPEENIIVMHLDDLAYNKQNPTPGIVVNQVNGSDVYHGVPKHYIGAEVTPKNFLGVLRGDPELKAAGKKVIESGPDDHVFAFLFDHGGAETVYFTHGQLFANDLKKELVQMHQDKKYAKMLFYIEACEAGSMFNNILPDNINVYGATSSKPNELSYPCCHDPVRKVGVGGLFSDAWYKDSETKDLNTEVVETQFAFIAKEIAKTEHPQHYGDLSIGKMSLAEFFGPKKVIDHPVVAQTNAKQCEMVNQREMAIWLAEKNIQTSTDVKEKLHYTQELERILNGRQYADKQLNGLLETLKPLTGLEATDALNTRREIHNRECYYKFVQTFGEKCYDFNNNQYFMGKMHAFINVCESLPETSAATDSAIQLMVQYCQQNANSDLNIL</sequence>
<evidence type="ECO:0000313" key="4">
    <source>
        <dbReference type="EMBL" id="CAD7625725.1"/>
    </source>
</evidence>
<dbReference type="PANTHER" id="PTHR12000:SF42">
    <property type="entry name" value="LEGUMAIN"/>
    <property type="match status" value="1"/>
</dbReference>
<evidence type="ECO:0000259" key="3">
    <source>
        <dbReference type="Pfam" id="PF20985"/>
    </source>
</evidence>
<dbReference type="AlphaFoldDB" id="A0A7R9PZG5"/>
<accession>A0A7R9PZG5</accession>
<organism evidence="4">
    <name type="scientific">Medioppia subpectinata</name>
    <dbReference type="NCBI Taxonomy" id="1979941"/>
    <lineage>
        <taxon>Eukaryota</taxon>
        <taxon>Metazoa</taxon>
        <taxon>Ecdysozoa</taxon>
        <taxon>Arthropoda</taxon>
        <taxon>Chelicerata</taxon>
        <taxon>Arachnida</taxon>
        <taxon>Acari</taxon>
        <taxon>Acariformes</taxon>
        <taxon>Sarcoptiformes</taxon>
        <taxon>Oribatida</taxon>
        <taxon>Brachypylina</taxon>
        <taxon>Oppioidea</taxon>
        <taxon>Oppiidae</taxon>
        <taxon>Medioppia</taxon>
    </lineage>
</organism>
<name>A0A7R9PZG5_9ACAR</name>
<dbReference type="InterPro" id="IPR048501">
    <property type="entry name" value="Legum_prodom"/>
</dbReference>
<dbReference type="EMBL" id="OC857851">
    <property type="protein sequence ID" value="CAD7625725.1"/>
    <property type="molecule type" value="Genomic_DNA"/>
</dbReference>
<dbReference type="CDD" id="cd21115">
    <property type="entry name" value="legumain_C"/>
    <property type="match status" value="2"/>
</dbReference>
<dbReference type="PRINTS" id="PR00776">
    <property type="entry name" value="HEMOGLOBNASE"/>
</dbReference>
<dbReference type="PANTHER" id="PTHR12000">
    <property type="entry name" value="HEMOGLOBINASE FAMILY MEMBER"/>
    <property type="match status" value="1"/>
</dbReference>
<keyword evidence="2" id="KW-0732">Signal</keyword>
<dbReference type="Pfam" id="PF20985">
    <property type="entry name" value="Legum_prodom"/>
    <property type="match status" value="2"/>
</dbReference>
<comment type="similarity">
    <text evidence="1">Belongs to the peptidase C13 family.</text>
</comment>
<feature type="chain" id="PRO_5036211709" description="Legumain prodomain domain-containing protein" evidence="2">
    <location>
        <begin position="17"/>
        <end position="870"/>
    </location>
</feature>
<protein>
    <recommendedName>
        <fullName evidence="3">Legumain prodomain domain-containing protein</fullName>
    </recommendedName>
</protein>
<feature type="signal peptide" evidence="2">
    <location>
        <begin position="1"/>
        <end position="16"/>
    </location>
</feature>
<dbReference type="GO" id="GO:0006624">
    <property type="term" value="P:vacuolar protein processing"/>
    <property type="evidence" value="ECO:0007669"/>
    <property type="project" value="TreeGrafter"/>
</dbReference>
<dbReference type="EMBL" id="CAJPIZ010003276">
    <property type="protein sequence ID" value="CAG2106155.1"/>
    <property type="molecule type" value="Genomic_DNA"/>
</dbReference>
<feature type="domain" description="Legumain prodomain" evidence="3">
    <location>
        <begin position="761"/>
        <end position="849"/>
    </location>
</feature>
<dbReference type="OrthoDB" id="192611at2759"/>
<dbReference type="GO" id="GO:0004197">
    <property type="term" value="F:cysteine-type endopeptidase activity"/>
    <property type="evidence" value="ECO:0007669"/>
    <property type="project" value="TreeGrafter"/>
</dbReference>
<keyword evidence="5" id="KW-1185">Reference proteome</keyword>
<dbReference type="InterPro" id="IPR001096">
    <property type="entry name" value="Peptidase_C13"/>
</dbReference>
<evidence type="ECO:0000256" key="2">
    <source>
        <dbReference type="SAM" id="SignalP"/>
    </source>
</evidence>
<evidence type="ECO:0000256" key="1">
    <source>
        <dbReference type="ARBA" id="ARBA00009941"/>
    </source>
</evidence>
<dbReference type="Gene3D" id="3.40.50.1460">
    <property type="match status" value="2"/>
</dbReference>
<proteinExistence type="inferred from homology"/>
<feature type="domain" description="Legumain prodomain" evidence="3">
    <location>
        <begin position="376"/>
        <end position="423"/>
    </location>
</feature>
<dbReference type="Pfam" id="PF01650">
    <property type="entry name" value="Peptidase_C13"/>
    <property type="match status" value="2"/>
</dbReference>
<dbReference type="GO" id="GO:0005773">
    <property type="term" value="C:vacuole"/>
    <property type="evidence" value="ECO:0007669"/>
    <property type="project" value="GOC"/>
</dbReference>
<dbReference type="Proteomes" id="UP000759131">
    <property type="component" value="Unassembled WGS sequence"/>
</dbReference>
<dbReference type="GO" id="GO:0051603">
    <property type="term" value="P:proteolysis involved in protein catabolic process"/>
    <property type="evidence" value="ECO:0007669"/>
    <property type="project" value="TreeGrafter"/>
</dbReference>
<dbReference type="InterPro" id="IPR046427">
    <property type="entry name" value="Legumain_prodom_sf"/>
</dbReference>
<evidence type="ECO:0000313" key="5">
    <source>
        <dbReference type="Proteomes" id="UP000759131"/>
    </source>
</evidence>